<evidence type="ECO:0000313" key="2">
    <source>
        <dbReference type="Proteomes" id="UP000828048"/>
    </source>
</evidence>
<dbReference type="Proteomes" id="UP000828048">
    <property type="component" value="Chromosome 12"/>
</dbReference>
<gene>
    <name evidence="1" type="ORF">Vadar_033054</name>
</gene>
<name>A0ACB7ZH17_9ERIC</name>
<proteinExistence type="predicted"/>
<keyword evidence="2" id="KW-1185">Reference proteome</keyword>
<sequence>MATADEVSALDLISLHLLGEFSPVDNSFFSDLPDLSTFESESLSSQTSSKYDTPLLLPDYLNFNEVNNTDFFNSVAYPIQYSQIQTDFIQFDTKPQTIDLTTVEVVNSSGKSDHRPSLKVDLPPVKKFEVLEFCQPEKSVFVEKSSSAAEEKHYRGVRRRPWGKFAAEIRDPKRRGSRVWLGTYDTARAAAKAYDTAAFKMRGSKAILNFPLEAGKWEVRKGGGEVEEKSHTRNRRVFQRKPLFVLDLTTKVDSALRACVCSWRGASIVVYVFAQLVLQALLALRSWPPNQDCHVDPKEATVETLILGLVQSRGTNICESRLNRLVTRASMKELETPTTKGCLWREEMAEMELAAREQTLTGWGGGCLKG</sequence>
<reference evidence="1 2" key="1">
    <citation type="journal article" date="2021" name="Hortic Res">
        <title>High-quality reference genome and annotation aids understanding of berry development for evergreen blueberry (Vaccinium darrowii).</title>
        <authorList>
            <person name="Yu J."/>
            <person name="Hulse-Kemp A.M."/>
            <person name="Babiker E."/>
            <person name="Staton M."/>
        </authorList>
    </citation>
    <scope>NUCLEOTIDE SEQUENCE [LARGE SCALE GENOMIC DNA]</scope>
    <source>
        <strain evidence="2">cv. NJ 8807/NJ 8810</strain>
        <tissue evidence="1">Young leaf</tissue>
    </source>
</reference>
<comment type="caution">
    <text evidence="1">The sequence shown here is derived from an EMBL/GenBank/DDBJ whole genome shotgun (WGS) entry which is preliminary data.</text>
</comment>
<protein>
    <submittedName>
        <fullName evidence="1">Uncharacterized protein</fullName>
    </submittedName>
</protein>
<dbReference type="EMBL" id="CM037162">
    <property type="protein sequence ID" value="KAH7864721.1"/>
    <property type="molecule type" value="Genomic_DNA"/>
</dbReference>
<organism evidence="1 2">
    <name type="scientific">Vaccinium darrowii</name>
    <dbReference type="NCBI Taxonomy" id="229202"/>
    <lineage>
        <taxon>Eukaryota</taxon>
        <taxon>Viridiplantae</taxon>
        <taxon>Streptophyta</taxon>
        <taxon>Embryophyta</taxon>
        <taxon>Tracheophyta</taxon>
        <taxon>Spermatophyta</taxon>
        <taxon>Magnoliopsida</taxon>
        <taxon>eudicotyledons</taxon>
        <taxon>Gunneridae</taxon>
        <taxon>Pentapetalae</taxon>
        <taxon>asterids</taxon>
        <taxon>Ericales</taxon>
        <taxon>Ericaceae</taxon>
        <taxon>Vaccinioideae</taxon>
        <taxon>Vaccinieae</taxon>
        <taxon>Vaccinium</taxon>
    </lineage>
</organism>
<evidence type="ECO:0000313" key="1">
    <source>
        <dbReference type="EMBL" id="KAH7864721.1"/>
    </source>
</evidence>
<accession>A0ACB7ZH17</accession>